<protein>
    <submittedName>
        <fullName evidence="6">Electron transfer flavoprotein subunit alpha</fullName>
    </submittedName>
</protein>
<proteinExistence type="inferred from homology"/>
<evidence type="ECO:0000256" key="2">
    <source>
        <dbReference type="ARBA" id="ARBA00011355"/>
    </source>
</evidence>
<dbReference type="PANTHER" id="PTHR43153">
    <property type="entry name" value="ELECTRON TRANSFER FLAVOPROTEIN ALPHA"/>
    <property type="match status" value="1"/>
</dbReference>
<evidence type="ECO:0000259" key="5">
    <source>
        <dbReference type="SMART" id="SM00893"/>
    </source>
</evidence>
<dbReference type="Pfam" id="PF00766">
    <property type="entry name" value="ETF_alpha"/>
    <property type="match status" value="1"/>
</dbReference>
<dbReference type="Gene3D" id="3.40.50.1220">
    <property type="entry name" value="TPP-binding domain"/>
    <property type="match status" value="1"/>
</dbReference>
<evidence type="ECO:0000256" key="4">
    <source>
        <dbReference type="PIRSR" id="PIRSR000089-1"/>
    </source>
</evidence>
<feature type="domain" description="Electron transfer flavoprotein alpha/beta-subunit N-terminal" evidence="5">
    <location>
        <begin position="8"/>
        <end position="196"/>
    </location>
</feature>
<feature type="binding site" evidence="4">
    <location>
        <position position="219"/>
    </location>
    <ligand>
        <name>FAD</name>
        <dbReference type="ChEBI" id="CHEBI:57692"/>
    </ligand>
</feature>
<reference evidence="6 7" key="1">
    <citation type="submission" date="2018-11" db="EMBL/GenBank/DDBJ databases">
        <title>Draft genome sequence of Cellulomonas takizawaensis strain TKZ-21.</title>
        <authorList>
            <person name="Yamamura H."/>
            <person name="Hayashi T."/>
            <person name="Hamada M."/>
            <person name="Serisawa Y."/>
            <person name="Matsuyama K."/>
            <person name="Nakagawa Y."/>
            <person name="Otoguro M."/>
            <person name="Yanagida F."/>
            <person name="Hayakawa M."/>
        </authorList>
    </citation>
    <scope>NUCLEOTIDE SEQUENCE [LARGE SCALE GENOMIC DNA]</scope>
    <source>
        <strain evidence="6 7">TKZ-21</strain>
    </source>
</reference>
<comment type="caution">
    <text evidence="6">The sequence shown here is derived from an EMBL/GenBank/DDBJ whole genome shotgun (WGS) entry which is preliminary data.</text>
</comment>
<name>A0A401UV56_9CELL</name>
<keyword evidence="7" id="KW-1185">Reference proteome</keyword>
<organism evidence="6 7">
    <name type="scientific">Cellulomonas algicola</name>
    <dbReference type="NCBI Taxonomy" id="2071633"/>
    <lineage>
        <taxon>Bacteria</taxon>
        <taxon>Bacillati</taxon>
        <taxon>Actinomycetota</taxon>
        <taxon>Actinomycetes</taxon>
        <taxon>Micrococcales</taxon>
        <taxon>Cellulomonadaceae</taxon>
        <taxon>Cellulomonas</taxon>
    </lineage>
</organism>
<feature type="binding site" evidence="4">
    <location>
        <begin position="242"/>
        <end position="243"/>
    </location>
    <ligand>
        <name>FAD</name>
        <dbReference type="ChEBI" id="CHEBI:57692"/>
    </ligand>
</feature>
<dbReference type="GO" id="GO:0050660">
    <property type="term" value="F:flavin adenine dinucleotide binding"/>
    <property type="evidence" value="ECO:0007669"/>
    <property type="project" value="InterPro"/>
</dbReference>
<feature type="binding site" evidence="4">
    <location>
        <begin position="256"/>
        <end position="260"/>
    </location>
    <ligand>
        <name>FAD</name>
        <dbReference type="ChEBI" id="CHEBI:57692"/>
    </ligand>
</feature>
<dbReference type="Gene3D" id="3.40.50.620">
    <property type="entry name" value="HUPs"/>
    <property type="match status" value="1"/>
</dbReference>
<comment type="function">
    <text evidence="3">The electron transfer flavoprotein serves as a specific electron acceptor for other dehydrogenases. It transfers the electrons to the main respiratory chain via ETF-ubiquinone oxidoreductase (ETF dehydrogenase).</text>
</comment>
<dbReference type="RefSeq" id="WP_124341008.1">
    <property type="nucleotide sequence ID" value="NZ_BHYL01000002.1"/>
</dbReference>
<evidence type="ECO:0000313" key="6">
    <source>
        <dbReference type="EMBL" id="GCD18454.1"/>
    </source>
</evidence>
<dbReference type="Pfam" id="PF01012">
    <property type="entry name" value="ETF"/>
    <property type="match status" value="1"/>
</dbReference>
<dbReference type="OrthoDB" id="9770286at2"/>
<dbReference type="InterPro" id="IPR014729">
    <property type="entry name" value="Rossmann-like_a/b/a_fold"/>
</dbReference>
<feature type="binding site" evidence="4">
    <location>
        <begin position="273"/>
        <end position="280"/>
    </location>
    <ligand>
        <name>FAD</name>
        <dbReference type="ChEBI" id="CHEBI:57692"/>
    </ligand>
</feature>
<dbReference type="InterPro" id="IPR001308">
    <property type="entry name" value="ETF_a/FixB"/>
</dbReference>
<comment type="subunit">
    <text evidence="2">Heterodimer of an alpha and a beta subunit.</text>
</comment>
<keyword evidence="4" id="KW-0285">Flavoprotein</keyword>
<comment type="cofactor">
    <cofactor evidence="4">
        <name>FAD</name>
        <dbReference type="ChEBI" id="CHEBI:57692"/>
    </cofactor>
    <text evidence="4">Binds 1 FAD per dimer.</text>
</comment>
<feature type="binding site" evidence="4">
    <location>
        <position position="294"/>
    </location>
    <ligand>
        <name>FAD</name>
        <dbReference type="ChEBI" id="CHEBI:57692"/>
    </ligand>
</feature>
<dbReference type="InterPro" id="IPR014730">
    <property type="entry name" value="ETF_a/b_N"/>
</dbReference>
<dbReference type="SUPFAM" id="SSF52402">
    <property type="entry name" value="Adenine nucleotide alpha hydrolases-like"/>
    <property type="match status" value="1"/>
</dbReference>
<keyword evidence="4" id="KW-0274">FAD</keyword>
<comment type="similarity">
    <text evidence="1">Belongs to the ETF alpha-subunit/FixB family.</text>
</comment>
<evidence type="ECO:0000256" key="3">
    <source>
        <dbReference type="ARBA" id="ARBA00025649"/>
    </source>
</evidence>
<accession>A0A401UV56</accession>
<dbReference type="InterPro" id="IPR029035">
    <property type="entry name" value="DHS-like_NAD/FAD-binding_dom"/>
</dbReference>
<dbReference type="PANTHER" id="PTHR43153:SF1">
    <property type="entry name" value="ELECTRON TRANSFER FLAVOPROTEIN SUBUNIT ALPHA, MITOCHONDRIAL"/>
    <property type="match status" value="1"/>
</dbReference>
<dbReference type="Proteomes" id="UP000288246">
    <property type="component" value="Unassembled WGS sequence"/>
</dbReference>
<sequence length="331" mass="33165">MTGTTAPVLVLLDHTPEGALRSPVREIATLAASLAGGAGVHGVWPADTEPSADVLAELGALGVTQVHRVVADADLHLTAVLAEALGSLVAATGAGLVLLVSSFENKEAAARLAVATGAGVVTDADGLVVEDGRYVADKTVFAGTWTTRCAITAPLAVVTVKANSVVVDASATGGAPAVVPHAVAVSEGARRVTLVERTERPDSGRPDLGSAHVVVVGGRGTEGDFSPVEELADVLGGAVGATRVATDEGWIGHDAQIGQTGVTVSPRLYIGAGVSGAVHHRGGMQASGTIVAVNADADAPIFEIADFGVVGDLFTVLPQAAAELRRLKSQD</sequence>
<dbReference type="SUPFAM" id="SSF52467">
    <property type="entry name" value="DHS-like NAD/FAD-binding domain"/>
    <property type="match status" value="1"/>
</dbReference>
<evidence type="ECO:0000256" key="1">
    <source>
        <dbReference type="ARBA" id="ARBA00005817"/>
    </source>
</evidence>
<dbReference type="PIRSF" id="PIRSF000089">
    <property type="entry name" value="Electra_flavoP_a"/>
    <property type="match status" value="1"/>
</dbReference>
<dbReference type="GO" id="GO:0009055">
    <property type="term" value="F:electron transfer activity"/>
    <property type="evidence" value="ECO:0007669"/>
    <property type="project" value="InterPro"/>
</dbReference>
<evidence type="ECO:0000313" key="7">
    <source>
        <dbReference type="Proteomes" id="UP000288246"/>
    </source>
</evidence>
<dbReference type="EMBL" id="BHYL01000002">
    <property type="protein sequence ID" value="GCD18454.1"/>
    <property type="molecule type" value="Genomic_DNA"/>
</dbReference>
<dbReference type="InterPro" id="IPR014731">
    <property type="entry name" value="ETF_asu_C"/>
</dbReference>
<dbReference type="AlphaFoldDB" id="A0A401UV56"/>
<gene>
    <name evidence="6" type="ORF">CTKZ_00160</name>
</gene>
<dbReference type="SMART" id="SM00893">
    <property type="entry name" value="ETF"/>
    <property type="match status" value="1"/>
</dbReference>
<dbReference type="GO" id="GO:0033539">
    <property type="term" value="P:fatty acid beta-oxidation using acyl-CoA dehydrogenase"/>
    <property type="evidence" value="ECO:0007669"/>
    <property type="project" value="TreeGrafter"/>
</dbReference>